<dbReference type="EMBL" id="JAFKCS010000339">
    <property type="protein sequence ID" value="MBN7823030.1"/>
    <property type="molecule type" value="Genomic_DNA"/>
</dbReference>
<dbReference type="RefSeq" id="WP_206596846.1">
    <property type="nucleotide sequence ID" value="NZ_JAFKCS010000339.1"/>
</dbReference>
<name>A0ABS3D312_9ALTE</name>
<proteinExistence type="predicted"/>
<organism evidence="1 2">
    <name type="scientific">Bowmanella yangjiangensis</name>
    <dbReference type="NCBI Taxonomy" id="2811230"/>
    <lineage>
        <taxon>Bacteria</taxon>
        <taxon>Pseudomonadati</taxon>
        <taxon>Pseudomonadota</taxon>
        <taxon>Gammaproteobacteria</taxon>
        <taxon>Alteromonadales</taxon>
        <taxon>Alteromonadaceae</taxon>
        <taxon>Bowmanella</taxon>
    </lineage>
</organism>
<dbReference type="Proteomes" id="UP000663992">
    <property type="component" value="Unassembled WGS sequence"/>
</dbReference>
<accession>A0ABS3D312</accession>
<evidence type="ECO:0000313" key="1">
    <source>
        <dbReference type="EMBL" id="MBN7823030.1"/>
    </source>
</evidence>
<reference evidence="1 2" key="1">
    <citation type="submission" date="2021-03" db="EMBL/GenBank/DDBJ databases">
        <title>novel species isolated from a fishpond in China.</title>
        <authorList>
            <person name="Lu H."/>
            <person name="Cai Z."/>
        </authorList>
    </citation>
    <scope>NUCLEOTIDE SEQUENCE [LARGE SCALE GENOMIC DNA]</scope>
    <source>
        <strain evidence="1 2">Y57</strain>
    </source>
</reference>
<comment type="caution">
    <text evidence="1">The sequence shown here is derived from an EMBL/GenBank/DDBJ whole genome shotgun (WGS) entry which is preliminary data.</text>
</comment>
<evidence type="ECO:0000313" key="2">
    <source>
        <dbReference type="Proteomes" id="UP000663992"/>
    </source>
</evidence>
<protein>
    <submittedName>
        <fullName evidence="1">Uncharacterized protein</fullName>
    </submittedName>
</protein>
<gene>
    <name evidence="1" type="ORF">J0A65_24410</name>
</gene>
<keyword evidence="2" id="KW-1185">Reference proteome</keyword>
<sequence>MKKPQNDFDYIAELLEEFFKQRSLRKSFRIIFDGDITGWEIWLQIEFARFLTEHPSTPEWERERAFQFDYRRENVKWFLKPDFILRKKGWAIERYVALEIKQHANLGNCVSNMIDDLAKVAKIRKSEIDLRSYWALGIFRTDPDSDVEEVVASKLQDSGLEYYPSVSSVNKIPRTPYSYVLF</sequence>